<dbReference type="Pfam" id="PF00082">
    <property type="entry name" value="Peptidase_S8"/>
    <property type="match status" value="1"/>
</dbReference>
<protein>
    <submittedName>
        <fullName evidence="9">Protease</fullName>
    </submittedName>
</protein>
<dbReference type="PANTHER" id="PTHR43399:SF4">
    <property type="entry name" value="CELL WALL-ASSOCIATED PROTEASE"/>
    <property type="match status" value="1"/>
</dbReference>
<dbReference type="PRINTS" id="PR00723">
    <property type="entry name" value="SUBTILISIN"/>
</dbReference>
<dbReference type="PROSITE" id="PS51892">
    <property type="entry name" value="SUBTILASE"/>
    <property type="match status" value="1"/>
</dbReference>
<keyword evidence="4 6" id="KW-0720">Serine protease</keyword>
<comment type="similarity">
    <text evidence="1 6 7">Belongs to the peptidase S8 family.</text>
</comment>
<dbReference type="InterPro" id="IPR018247">
    <property type="entry name" value="EF_Hand_1_Ca_BS"/>
</dbReference>
<dbReference type="Proteomes" id="UP000217507">
    <property type="component" value="Chromosome"/>
</dbReference>
<name>A0A1Z4KSQ8_ANAVA</name>
<dbReference type="SUPFAM" id="SSF52743">
    <property type="entry name" value="Subtilisin-like"/>
    <property type="match status" value="1"/>
</dbReference>
<dbReference type="AlphaFoldDB" id="A0A1Z4KSQ8"/>
<evidence type="ECO:0000313" key="9">
    <source>
        <dbReference type="EMBL" id="BAY71971.1"/>
    </source>
</evidence>
<organism evidence="9 10">
    <name type="scientific">Trichormus variabilis NIES-23</name>
    <dbReference type="NCBI Taxonomy" id="1973479"/>
    <lineage>
        <taxon>Bacteria</taxon>
        <taxon>Bacillati</taxon>
        <taxon>Cyanobacteriota</taxon>
        <taxon>Cyanophyceae</taxon>
        <taxon>Nostocales</taxon>
        <taxon>Nostocaceae</taxon>
        <taxon>Trichormus</taxon>
    </lineage>
</organism>
<dbReference type="InterPro" id="IPR034204">
    <property type="entry name" value="PfSUB1-like_cat_dom"/>
</dbReference>
<dbReference type="InterPro" id="IPR015500">
    <property type="entry name" value="Peptidase_S8_subtilisin-rel"/>
</dbReference>
<evidence type="ECO:0000256" key="5">
    <source>
        <dbReference type="PIRSR" id="PIRSR615500-1"/>
    </source>
</evidence>
<feature type="active site" description="Charge relay system" evidence="5 6">
    <location>
        <position position="331"/>
    </location>
</feature>
<evidence type="ECO:0000256" key="6">
    <source>
        <dbReference type="PROSITE-ProRule" id="PRU01240"/>
    </source>
</evidence>
<dbReference type="PROSITE" id="PS00137">
    <property type="entry name" value="SUBTILASE_HIS"/>
    <property type="match status" value="1"/>
</dbReference>
<dbReference type="PROSITE" id="PS00018">
    <property type="entry name" value="EF_HAND_1"/>
    <property type="match status" value="1"/>
</dbReference>
<evidence type="ECO:0000256" key="2">
    <source>
        <dbReference type="ARBA" id="ARBA00022670"/>
    </source>
</evidence>
<evidence type="ECO:0000256" key="3">
    <source>
        <dbReference type="ARBA" id="ARBA00022801"/>
    </source>
</evidence>
<dbReference type="InterPro" id="IPR000209">
    <property type="entry name" value="Peptidase_S8/S53_dom"/>
</dbReference>
<feature type="active site" description="Charge relay system" evidence="5 6">
    <location>
        <position position="118"/>
    </location>
</feature>
<keyword evidence="3 6" id="KW-0378">Hydrolase</keyword>
<dbReference type="GO" id="GO:0004252">
    <property type="term" value="F:serine-type endopeptidase activity"/>
    <property type="evidence" value="ECO:0007669"/>
    <property type="project" value="UniProtKB-UniRule"/>
</dbReference>
<dbReference type="CDD" id="cd07473">
    <property type="entry name" value="Peptidases_S8_Subtilisin_like"/>
    <property type="match status" value="1"/>
</dbReference>
<dbReference type="Gene3D" id="3.40.50.200">
    <property type="entry name" value="Peptidase S8/S53 domain"/>
    <property type="match status" value="1"/>
</dbReference>
<evidence type="ECO:0000313" key="10">
    <source>
        <dbReference type="Proteomes" id="UP000217507"/>
    </source>
</evidence>
<dbReference type="InterPro" id="IPR022398">
    <property type="entry name" value="Peptidase_S8_His-AS"/>
</dbReference>
<dbReference type="InterPro" id="IPR023828">
    <property type="entry name" value="Peptidase_S8_Ser-AS"/>
</dbReference>
<dbReference type="PROSITE" id="PS00138">
    <property type="entry name" value="SUBTILASE_SER"/>
    <property type="match status" value="1"/>
</dbReference>
<accession>A0A1Z4KSQ8</accession>
<dbReference type="InterPro" id="IPR023827">
    <property type="entry name" value="Peptidase_S8_Asp-AS"/>
</dbReference>
<dbReference type="EMBL" id="AP018216">
    <property type="protein sequence ID" value="BAY71971.1"/>
    <property type="molecule type" value="Genomic_DNA"/>
</dbReference>
<evidence type="ECO:0000256" key="1">
    <source>
        <dbReference type="ARBA" id="ARBA00011073"/>
    </source>
</evidence>
<dbReference type="PROSITE" id="PS00136">
    <property type="entry name" value="SUBTILASE_ASP"/>
    <property type="match status" value="1"/>
</dbReference>
<feature type="domain" description="Peptidase S8/S53" evidence="8">
    <location>
        <begin position="109"/>
        <end position="378"/>
    </location>
</feature>
<reference evidence="9 10" key="1">
    <citation type="submission" date="2017-06" db="EMBL/GenBank/DDBJ databases">
        <title>Genome sequencing of cyanobaciteial culture collection at National Institute for Environmental Studies (NIES).</title>
        <authorList>
            <person name="Hirose Y."/>
            <person name="Shimura Y."/>
            <person name="Fujisawa T."/>
            <person name="Nakamura Y."/>
            <person name="Kawachi M."/>
        </authorList>
    </citation>
    <scope>NUCLEOTIDE SEQUENCE [LARGE SCALE GENOMIC DNA]</scope>
    <source>
        <strain evidence="9 10">NIES-23</strain>
    </source>
</reference>
<evidence type="ECO:0000256" key="7">
    <source>
        <dbReference type="RuleBase" id="RU003355"/>
    </source>
</evidence>
<feature type="active site" description="Charge relay system" evidence="5 6">
    <location>
        <position position="173"/>
    </location>
</feature>
<dbReference type="GO" id="GO:0006508">
    <property type="term" value="P:proteolysis"/>
    <property type="evidence" value="ECO:0007669"/>
    <property type="project" value="UniProtKB-KW"/>
</dbReference>
<gene>
    <name evidence="9" type="ORF">NIES23_47950</name>
</gene>
<dbReference type="InterPro" id="IPR051048">
    <property type="entry name" value="Peptidase_S8/S53_subtilisin"/>
</dbReference>
<dbReference type="InterPro" id="IPR036852">
    <property type="entry name" value="Peptidase_S8/S53_dom_sf"/>
</dbReference>
<keyword evidence="2 6" id="KW-0645">Protease</keyword>
<proteinExistence type="inferred from homology"/>
<sequence length="488" mass="51461">MPTNQTDQNPLSIDRQNSAYISSSDIFNTDNNYTSQLGFRSSYTSDINNHATATSTYNSTNGYGLVNAGAAVPQAAGQNPYSDVANLGGNNWGLDMINAPEVWANGHTGQGIIVAVIDTGVDTNHEDLRNNIWTNSKEIAGNGIDDDGNGYVDDVHGWNFNDNNNNTLDNNGHGTHVSGIIAGGNNGFGVTGVAYNSQIMAVKVLDESGSGSYSAIANGIYYAVDNGAKVINLSLGGDSSSRTLKSAIEYASSKGAIVVMAAGNDGESAPDYPARYANQTGIAVGAVDANKNLTDFSNRSGNTTMAYVTAPGQSVYSSVPNNQYANYSGTSMATPYVAGVVALMLSANPNLTEAQVRDIITSTAGNTSNDTTPKTDSDFNFDFGSVVDDLFGGLSLNTTSISASSLNSQSLQKSNIFTTSSNTASVLSNNQTSTAYQMEFTHKYYQDSLPNSLANSPTDIDTGNNIDFTEFMNIIVTRLREYQKLLGA</sequence>
<evidence type="ECO:0000256" key="4">
    <source>
        <dbReference type="ARBA" id="ARBA00022825"/>
    </source>
</evidence>
<dbReference type="PANTHER" id="PTHR43399">
    <property type="entry name" value="SUBTILISIN-RELATED"/>
    <property type="match status" value="1"/>
</dbReference>
<evidence type="ECO:0000259" key="8">
    <source>
        <dbReference type="Pfam" id="PF00082"/>
    </source>
</evidence>